<dbReference type="PIRSF" id="PIRSF034888">
    <property type="entry name" value="P-loop_UCP034888"/>
    <property type="match status" value="1"/>
</dbReference>
<reference evidence="3 4" key="1">
    <citation type="submission" date="2018-10" db="EMBL/GenBank/DDBJ databases">
        <title>Genomic Encyclopedia of Archaeal and Bacterial Type Strains, Phase II (KMG-II): from individual species to whole genera.</title>
        <authorList>
            <person name="Goeker M."/>
        </authorList>
    </citation>
    <scope>NUCLEOTIDE SEQUENCE [LARGE SCALE GENOMIC DNA]</scope>
    <source>
        <strain evidence="3 4">DSM 18602</strain>
    </source>
</reference>
<organism evidence="3 4">
    <name type="scientific">Mucilaginibacter gracilis</name>
    <dbReference type="NCBI Taxonomy" id="423350"/>
    <lineage>
        <taxon>Bacteria</taxon>
        <taxon>Pseudomonadati</taxon>
        <taxon>Bacteroidota</taxon>
        <taxon>Sphingobacteriia</taxon>
        <taxon>Sphingobacteriales</taxon>
        <taxon>Sphingobacteriaceae</taxon>
        <taxon>Mucilaginibacter</taxon>
    </lineage>
</organism>
<gene>
    <name evidence="3" type="ORF">BDD43_0886</name>
</gene>
<dbReference type="InterPro" id="IPR041685">
    <property type="entry name" value="AAA_GajA/Old/RecF-like"/>
</dbReference>
<sequence length="385" mass="43802">MINSIEIKNFKSIKKKFFPLGNLNLLMGLNGMGKSSFIQTLLLLRQSDNLMRRGELKLNGSYTSIGDTKDALYQYDKEQSLQFILRYGEDEETFLDFDFKQEADVFTLKNATGGTTPDFQNSNFFKEDLFGNNFQYLNANRLEPSSIHSKSYTSVVTLNDVGNHGEYTAHFIEVHGNEDIRFENLLHPKSKSIDSVTKQEVTVKSLINQINLWMGEISPGVNVRTTAIPNSEKMLLEFVFIQPNLGNTNRFKPTNVGFGISYALPVVTALLAARPHEIIIIENPEAHIHDRGQAELGRLISLVAMNDVQIFIETHSEHVLNGVRVAVKENELLQERVNVFYFEKKIDTTEQYSKITNINIDKNGQLSEYPKDLLDEWSNQLAKLV</sequence>
<name>A0A495IW04_9SPHI</name>
<evidence type="ECO:0000313" key="3">
    <source>
        <dbReference type="EMBL" id="RKR80752.1"/>
    </source>
</evidence>
<dbReference type="PANTHER" id="PTHR43581">
    <property type="entry name" value="ATP/GTP PHOSPHATASE"/>
    <property type="match status" value="1"/>
</dbReference>
<dbReference type="GO" id="GO:0016887">
    <property type="term" value="F:ATP hydrolysis activity"/>
    <property type="evidence" value="ECO:0007669"/>
    <property type="project" value="InterPro"/>
</dbReference>
<comment type="caution">
    <text evidence="3">The sequence shown here is derived from an EMBL/GenBank/DDBJ whole genome shotgun (WGS) entry which is preliminary data.</text>
</comment>
<accession>A0A495IW04</accession>
<dbReference type="Pfam" id="PF13175">
    <property type="entry name" value="AAA_15"/>
    <property type="match status" value="1"/>
</dbReference>
<dbReference type="GO" id="GO:0005524">
    <property type="term" value="F:ATP binding"/>
    <property type="evidence" value="ECO:0007669"/>
    <property type="project" value="InterPro"/>
</dbReference>
<keyword evidence="4" id="KW-1185">Reference proteome</keyword>
<dbReference type="InterPro" id="IPR022532">
    <property type="entry name" value="DUF3696"/>
</dbReference>
<dbReference type="InterPro" id="IPR051396">
    <property type="entry name" value="Bact_Antivir_Def_Nuclease"/>
</dbReference>
<dbReference type="InterPro" id="IPR014592">
    <property type="entry name" value="P-loop_UCP034888"/>
</dbReference>
<dbReference type="EMBL" id="RBKU01000001">
    <property type="protein sequence ID" value="RKR80752.1"/>
    <property type="molecule type" value="Genomic_DNA"/>
</dbReference>
<proteinExistence type="predicted"/>
<dbReference type="Pfam" id="PF12476">
    <property type="entry name" value="DUF3696"/>
    <property type="match status" value="1"/>
</dbReference>
<dbReference type="PANTHER" id="PTHR43581:SF2">
    <property type="entry name" value="EXCINUCLEASE ATPASE SUBUNIT"/>
    <property type="match status" value="1"/>
</dbReference>
<protein>
    <submittedName>
        <fullName evidence="3">Putative ATPase</fullName>
    </submittedName>
</protein>
<feature type="domain" description="Endonuclease GajA/Old nuclease/RecF-like AAA" evidence="2">
    <location>
        <begin position="1"/>
        <end position="319"/>
    </location>
</feature>
<dbReference type="SUPFAM" id="SSF52540">
    <property type="entry name" value="P-loop containing nucleoside triphosphate hydrolases"/>
    <property type="match status" value="1"/>
</dbReference>
<evidence type="ECO:0000259" key="1">
    <source>
        <dbReference type="Pfam" id="PF12476"/>
    </source>
</evidence>
<evidence type="ECO:0000259" key="2">
    <source>
        <dbReference type="Pfam" id="PF13175"/>
    </source>
</evidence>
<dbReference type="Proteomes" id="UP000268007">
    <property type="component" value="Unassembled WGS sequence"/>
</dbReference>
<dbReference type="AlphaFoldDB" id="A0A495IW04"/>
<dbReference type="OrthoDB" id="747555at2"/>
<evidence type="ECO:0000313" key="4">
    <source>
        <dbReference type="Proteomes" id="UP000268007"/>
    </source>
</evidence>
<dbReference type="Gene3D" id="3.40.50.300">
    <property type="entry name" value="P-loop containing nucleotide triphosphate hydrolases"/>
    <property type="match status" value="1"/>
</dbReference>
<dbReference type="RefSeq" id="WP_121196591.1">
    <property type="nucleotide sequence ID" value="NZ_RBKU01000001.1"/>
</dbReference>
<dbReference type="InterPro" id="IPR027417">
    <property type="entry name" value="P-loop_NTPase"/>
</dbReference>
<feature type="domain" description="DUF3696" evidence="1">
    <location>
        <begin position="335"/>
        <end position="384"/>
    </location>
</feature>